<comment type="caution">
    <text evidence="3">The sequence shown here is derived from an EMBL/GenBank/DDBJ whole genome shotgun (WGS) entry which is preliminary data.</text>
</comment>
<feature type="region of interest" description="Disordered" evidence="1">
    <location>
        <begin position="1"/>
        <end position="63"/>
    </location>
</feature>
<dbReference type="InterPro" id="IPR025295">
    <property type="entry name" value="eCIS_core_dom"/>
</dbReference>
<evidence type="ECO:0000259" key="2">
    <source>
        <dbReference type="Pfam" id="PF13699"/>
    </source>
</evidence>
<organism evidence="3 4">
    <name type="scientific">candidate division WWE3 bacterium</name>
    <dbReference type="NCBI Taxonomy" id="2053526"/>
    <lineage>
        <taxon>Bacteria</taxon>
        <taxon>Katanobacteria</taxon>
    </lineage>
</organism>
<feature type="compositionally biased region" description="Basic and acidic residues" evidence="1">
    <location>
        <begin position="21"/>
        <end position="42"/>
    </location>
</feature>
<evidence type="ECO:0000313" key="3">
    <source>
        <dbReference type="EMBL" id="MBE7525915.1"/>
    </source>
</evidence>
<dbReference type="Proteomes" id="UP000710385">
    <property type="component" value="Unassembled WGS sequence"/>
</dbReference>
<reference evidence="3" key="1">
    <citation type="submission" date="2020-05" db="EMBL/GenBank/DDBJ databases">
        <title>High-Quality Genomes of Partial-Nitritation/Anammox System by Hierarchical Clustering Based Hybrid Assembly.</title>
        <authorList>
            <person name="Liu L."/>
            <person name="Wang Y."/>
            <person name="Che Y."/>
            <person name="Chen Y."/>
            <person name="Xia Y."/>
            <person name="Luo R."/>
            <person name="Cheng S.H."/>
            <person name="Zheng C."/>
            <person name="Zhang T."/>
        </authorList>
    </citation>
    <scope>NUCLEOTIDE SEQUENCE</scope>
    <source>
        <strain evidence="3">H1_PAT1</strain>
    </source>
</reference>
<accession>A0A928TW04</accession>
<dbReference type="Pfam" id="PF13699">
    <property type="entry name" value="eCIS_core"/>
    <property type="match status" value="1"/>
</dbReference>
<sequence length="424" mass="45993">MLAQRRMLSGELVQRVEEEESLQKKSEPIQRVEEEELQKKAVTDSPAQLKEQSSTKLNNTGLPDNLKSGIEALSGLSMDSVRVHYNSSQPAQLNALAYAQGTDIHIAPGQEQHLPHETWHVVQQAQGRVQPTMQMKDGIPINDDEGLEHEADVMGGRALASGQILLTQKKSISKANSVTQARSGSKTTQLATEISYTQAQINYWRGGANYGPMTVGRIADAFLDPADPKTGSRTGAAPHPSVYTNGNWPTLYQGHLLNANLGGQAISSNLFPVTPSFNSQHSSIIEDNVKAELLDLNAKRANPFTAAAYANRRLHYRVEVMNPHLGGPFRPAHIGATTFRCLKEYTNNNVTPLGGTGADHTLNHGQIDIQVPAPPDVTLNERLSTLNWAPDNAPTYTLGPVAAPNVHTVLDGAGHAVPNMFIRV</sequence>
<protein>
    <submittedName>
        <fullName evidence="3">DUF4157 domain-containing protein</fullName>
    </submittedName>
</protein>
<dbReference type="AlphaFoldDB" id="A0A928TW04"/>
<feature type="compositionally biased region" description="Polar residues" evidence="1">
    <location>
        <begin position="50"/>
        <end position="62"/>
    </location>
</feature>
<name>A0A928TW04_UNCKA</name>
<proteinExistence type="predicted"/>
<evidence type="ECO:0000313" key="4">
    <source>
        <dbReference type="Proteomes" id="UP000710385"/>
    </source>
</evidence>
<evidence type="ECO:0000256" key="1">
    <source>
        <dbReference type="SAM" id="MobiDB-lite"/>
    </source>
</evidence>
<dbReference type="EMBL" id="JABTTY010000003">
    <property type="protein sequence ID" value="MBE7525915.1"/>
    <property type="molecule type" value="Genomic_DNA"/>
</dbReference>
<feature type="domain" description="eCIS core" evidence="2">
    <location>
        <begin position="62"/>
        <end position="127"/>
    </location>
</feature>
<gene>
    <name evidence="3" type="ORF">HS096_06470</name>
</gene>